<dbReference type="Pfam" id="PF03466">
    <property type="entry name" value="LysR_substrate"/>
    <property type="match status" value="1"/>
</dbReference>
<dbReference type="InterPro" id="IPR036388">
    <property type="entry name" value="WH-like_DNA-bd_sf"/>
</dbReference>
<dbReference type="GO" id="GO:0003700">
    <property type="term" value="F:DNA-binding transcription factor activity"/>
    <property type="evidence" value="ECO:0007669"/>
    <property type="project" value="InterPro"/>
</dbReference>
<gene>
    <name evidence="6" type="ORF">BJI46_11055</name>
</gene>
<evidence type="ECO:0000313" key="6">
    <source>
        <dbReference type="EMBL" id="OEY97075.1"/>
    </source>
</evidence>
<evidence type="ECO:0000259" key="5">
    <source>
        <dbReference type="PROSITE" id="PS50931"/>
    </source>
</evidence>
<proteinExistence type="inferred from homology"/>
<feature type="domain" description="HTH lysR-type" evidence="5">
    <location>
        <begin position="2"/>
        <end position="63"/>
    </location>
</feature>
<dbReference type="GO" id="GO:0003677">
    <property type="term" value="F:DNA binding"/>
    <property type="evidence" value="ECO:0007669"/>
    <property type="project" value="UniProtKB-KW"/>
</dbReference>
<dbReference type="Gene3D" id="3.40.190.290">
    <property type="match status" value="1"/>
</dbReference>
<dbReference type="SUPFAM" id="SSF46785">
    <property type="entry name" value="Winged helix' DNA-binding domain"/>
    <property type="match status" value="1"/>
</dbReference>
<dbReference type="PANTHER" id="PTHR30419:SF8">
    <property type="entry name" value="NITROGEN ASSIMILATION TRANSCRIPTIONAL ACTIVATOR-RELATED"/>
    <property type="match status" value="1"/>
</dbReference>
<dbReference type="STRING" id="1262585.BJI46_11055"/>
<protein>
    <recommendedName>
        <fullName evidence="5">HTH lysR-type domain-containing protein</fullName>
    </recommendedName>
</protein>
<dbReference type="InterPro" id="IPR050950">
    <property type="entry name" value="HTH-type_LysR_regulators"/>
</dbReference>
<evidence type="ECO:0000313" key="7">
    <source>
        <dbReference type="Proteomes" id="UP000185895"/>
    </source>
</evidence>
<dbReference type="Gene3D" id="1.10.10.10">
    <property type="entry name" value="Winged helix-like DNA-binding domain superfamily/Winged helix DNA-binding domain"/>
    <property type="match status" value="1"/>
</dbReference>
<keyword evidence="3" id="KW-0238">DNA-binding</keyword>
<dbReference type="Pfam" id="PF00126">
    <property type="entry name" value="HTH_1"/>
    <property type="match status" value="1"/>
</dbReference>
<sequence>MLSLKLLQCFVTLVESKSFTKAAEKLNLTQPTISKNIQQLEHELKITLLFKSEQLRKRHIELTEIGERVYQQAKLLLQQQQNLIQDVRDFQALKTGTLKMGVPPLGGQLLTGALFAFHRQCPDVELSFLEVGSKGIEQALLHNELDAGVLLDPIDESVFYRIELCDYPLMVVLRADSNLAQRKNIALIELQNQSFLLFQENFSLNGRILTACQDQGFSPNIICRSSQWNLLADMVYQRMGVALLPKYYTDMLDQQRFAAVELIEPQIRWHLVMAWKKNRWLSPAVSAWLNVVRQHFSQIKRD</sequence>
<dbReference type="PANTHER" id="PTHR30419">
    <property type="entry name" value="HTH-TYPE TRANSCRIPTIONAL REGULATOR YBHD"/>
    <property type="match status" value="1"/>
</dbReference>
<reference evidence="6 7" key="1">
    <citation type="submission" date="2016-09" db="EMBL/GenBank/DDBJ databases">
        <authorList>
            <person name="Capua I."/>
            <person name="De Benedictis P."/>
            <person name="Joannis T."/>
            <person name="Lombin L.H."/>
            <person name="Cattoli G."/>
        </authorList>
    </citation>
    <scope>NUCLEOTIDE SEQUENCE [LARGE SCALE GENOMIC DNA]</scope>
    <source>
        <strain evidence="6 7">ANC 4671</strain>
    </source>
</reference>
<accession>A0A1E7RD27</accession>
<dbReference type="PRINTS" id="PR00039">
    <property type="entry name" value="HTHLYSR"/>
</dbReference>
<dbReference type="FunFam" id="1.10.10.10:FF:000001">
    <property type="entry name" value="LysR family transcriptional regulator"/>
    <property type="match status" value="1"/>
</dbReference>
<organism evidence="6 7">
    <name type="scientific">Acinetobacter qingfengensis</name>
    <dbReference type="NCBI Taxonomy" id="1262585"/>
    <lineage>
        <taxon>Bacteria</taxon>
        <taxon>Pseudomonadati</taxon>
        <taxon>Pseudomonadota</taxon>
        <taxon>Gammaproteobacteria</taxon>
        <taxon>Moraxellales</taxon>
        <taxon>Moraxellaceae</taxon>
        <taxon>Acinetobacter</taxon>
    </lineage>
</organism>
<dbReference type="PROSITE" id="PS50931">
    <property type="entry name" value="HTH_LYSR"/>
    <property type="match status" value="1"/>
</dbReference>
<dbReference type="RefSeq" id="WP_070069525.1">
    <property type="nucleotide sequence ID" value="NZ_MKKK01000014.1"/>
</dbReference>
<keyword evidence="2" id="KW-0805">Transcription regulation</keyword>
<dbReference type="OrthoDB" id="646694at2"/>
<evidence type="ECO:0000256" key="2">
    <source>
        <dbReference type="ARBA" id="ARBA00023015"/>
    </source>
</evidence>
<comment type="caution">
    <text evidence="6">The sequence shown here is derived from an EMBL/GenBank/DDBJ whole genome shotgun (WGS) entry which is preliminary data.</text>
</comment>
<dbReference type="InterPro" id="IPR000847">
    <property type="entry name" value="LysR_HTH_N"/>
</dbReference>
<evidence type="ECO:0000256" key="1">
    <source>
        <dbReference type="ARBA" id="ARBA00009437"/>
    </source>
</evidence>
<dbReference type="InterPro" id="IPR036390">
    <property type="entry name" value="WH_DNA-bd_sf"/>
</dbReference>
<keyword evidence="4" id="KW-0804">Transcription</keyword>
<evidence type="ECO:0000256" key="4">
    <source>
        <dbReference type="ARBA" id="ARBA00023163"/>
    </source>
</evidence>
<dbReference type="InterPro" id="IPR005119">
    <property type="entry name" value="LysR_subst-bd"/>
</dbReference>
<name>A0A1E7RD27_9GAMM</name>
<dbReference type="SUPFAM" id="SSF53850">
    <property type="entry name" value="Periplasmic binding protein-like II"/>
    <property type="match status" value="1"/>
</dbReference>
<comment type="similarity">
    <text evidence="1">Belongs to the LysR transcriptional regulatory family.</text>
</comment>
<evidence type="ECO:0000256" key="3">
    <source>
        <dbReference type="ARBA" id="ARBA00023125"/>
    </source>
</evidence>
<dbReference type="AlphaFoldDB" id="A0A1E7RD27"/>
<dbReference type="Proteomes" id="UP000185895">
    <property type="component" value="Unassembled WGS sequence"/>
</dbReference>
<keyword evidence="7" id="KW-1185">Reference proteome</keyword>
<dbReference type="EMBL" id="MKKK01000014">
    <property type="protein sequence ID" value="OEY97075.1"/>
    <property type="molecule type" value="Genomic_DNA"/>
</dbReference>
<dbReference type="CDD" id="cd08438">
    <property type="entry name" value="PBP2_CidR"/>
    <property type="match status" value="1"/>
</dbReference>
<dbReference type="GO" id="GO:0005829">
    <property type="term" value="C:cytosol"/>
    <property type="evidence" value="ECO:0007669"/>
    <property type="project" value="TreeGrafter"/>
</dbReference>